<protein>
    <submittedName>
        <fullName evidence="2">Cobyrinic acid a,c-diamide synthase</fullName>
    </submittedName>
</protein>
<proteinExistence type="predicted"/>
<dbReference type="SUPFAM" id="SSF52540">
    <property type="entry name" value="P-loop containing nucleoside triphosphate hydrolases"/>
    <property type="match status" value="1"/>
</dbReference>
<dbReference type="InterPro" id="IPR027417">
    <property type="entry name" value="P-loop_NTPase"/>
</dbReference>
<reference evidence="3" key="1">
    <citation type="submission" date="2019-02" db="EMBL/GenBank/DDBJ databases">
        <title>Draft genome sequence of Enterococcus sp. Gos25-1.</title>
        <authorList>
            <person name="Tanaka N."/>
            <person name="Shiwa Y."/>
            <person name="Fujita N."/>
        </authorList>
    </citation>
    <scope>NUCLEOTIDE SEQUENCE [LARGE SCALE GENOMIC DNA]</scope>
    <source>
        <strain evidence="3">Gos25-1</strain>
    </source>
</reference>
<name>A0A4P5P586_9ENTE</name>
<feature type="domain" description="AAA" evidence="1">
    <location>
        <begin position="9"/>
        <end position="194"/>
    </location>
</feature>
<evidence type="ECO:0000313" key="3">
    <source>
        <dbReference type="Proteomes" id="UP000290567"/>
    </source>
</evidence>
<sequence>MANKKAETYVVGNFKGGVGKSTTVQMLSFESAFRKHRKTLVIDLDPQGNTSDVLSLTAENFGNMDLPDEFDSTIWEAVRTGDIAGSIYNILPNLDLIPANISFSDFPDYMIEKYPSDKLSQFQYMERLIEPLKQIYDVIYIDVPPTISTYSNAAMYVAEYVIVILQTQVKSLKGAQNYIDYMNFFVEQYDTDLEVVGIVPFMMQKRDSVDQEIYETAKDIYGDHLLKTVVLNQSRLKRYDGSGITYDINKNGKVEQWDNRAHEVFMQILDEIDEHRILLSEVE</sequence>
<dbReference type="AlphaFoldDB" id="A0A4P5P586"/>
<gene>
    <name evidence="2" type="primary">repB2</name>
    <name evidence="2" type="ORF">NRIC_08860</name>
</gene>
<dbReference type="CDD" id="cd02042">
    <property type="entry name" value="ParAB_family"/>
    <property type="match status" value="1"/>
</dbReference>
<organism evidence="2 3">
    <name type="scientific">Enterococcus florum</name>
    <dbReference type="NCBI Taxonomy" id="2480627"/>
    <lineage>
        <taxon>Bacteria</taxon>
        <taxon>Bacillati</taxon>
        <taxon>Bacillota</taxon>
        <taxon>Bacilli</taxon>
        <taxon>Lactobacillales</taxon>
        <taxon>Enterococcaceae</taxon>
        <taxon>Enterococcus</taxon>
    </lineage>
</organism>
<keyword evidence="3" id="KW-1185">Reference proteome</keyword>
<evidence type="ECO:0000313" key="2">
    <source>
        <dbReference type="EMBL" id="GCF92995.1"/>
    </source>
</evidence>
<dbReference type="InterPro" id="IPR050678">
    <property type="entry name" value="DNA_Partitioning_ATPase"/>
</dbReference>
<comment type="caution">
    <text evidence="2">The sequence shown here is derived from an EMBL/GenBank/DDBJ whole genome shotgun (WGS) entry which is preliminary data.</text>
</comment>
<dbReference type="PANTHER" id="PTHR13696">
    <property type="entry name" value="P-LOOP CONTAINING NUCLEOSIDE TRIPHOSPHATE HYDROLASE"/>
    <property type="match status" value="1"/>
</dbReference>
<dbReference type="OrthoDB" id="9815116at2"/>
<evidence type="ECO:0000259" key="1">
    <source>
        <dbReference type="Pfam" id="PF13614"/>
    </source>
</evidence>
<accession>A0A4P5P586</accession>
<dbReference type="Pfam" id="PF13614">
    <property type="entry name" value="AAA_31"/>
    <property type="match status" value="1"/>
</dbReference>
<dbReference type="RefSeq" id="WP_146621481.1">
    <property type="nucleotide sequence ID" value="NZ_BJCC01000008.1"/>
</dbReference>
<dbReference type="PANTHER" id="PTHR13696:SF99">
    <property type="entry name" value="COBYRINIC ACID AC-DIAMIDE SYNTHASE"/>
    <property type="match status" value="1"/>
</dbReference>
<dbReference type="InterPro" id="IPR025669">
    <property type="entry name" value="AAA_dom"/>
</dbReference>
<dbReference type="Proteomes" id="UP000290567">
    <property type="component" value="Unassembled WGS sequence"/>
</dbReference>
<dbReference type="Gene3D" id="3.40.50.300">
    <property type="entry name" value="P-loop containing nucleotide triphosphate hydrolases"/>
    <property type="match status" value="1"/>
</dbReference>
<dbReference type="EMBL" id="BJCC01000008">
    <property type="protein sequence ID" value="GCF92995.1"/>
    <property type="molecule type" value="Genomic_DNA"/>
</dbReference>